<dbReference type="AlphaFoldDB" id="A0A498R897"/>
<dbReference type="InterPro" id="IPR028082">
    <property type="entry name" value="Peripla_BP_I"/>
</dbReference>
<evidence type="ECO:0000313" key="5">
    <source>
        <dbReference type="EMBL" id="VBB07734.1"/>
    </source>
</evidence>
<dbReference type="RefSeq" id="WP_122628663.1">
    <property type="nucleotide sequence ID" value="NZ_UPPP01000079.1"/>
</dbReference>
<feature type="domain" description="Methyl-accepting transducer" evidence="4">
    <location>
        <begin position="116"/>
        <end position="373"/>
    </location>
</feature>
<dbReference type="InterPro" id="IPR004089">
    <property type="entry name" value="MCPsignal_dom"/>
</dbReference>
<dbReference type="Proteomes" id="UP000277811">
    <property type="component" value="Unassembled WGS sequence"/>
</dbReference>
<evidence type="ECO:0000256" key="2">
    <source>
        <dbReference type="PROSITE-ProRule" id="PRU00284"/>
    </source>
</evidence>
<keyword evidence="1 2" id="KW-0807">Transducer</keyword>
<dbReference type="SUPFAM" id="SSF53822">
    <property type="entry name" value="Periplasmic binding protein-like I"/>
    <property type="match status" value="1"/>
</dbReference>
<organism evidence="5 6">
    <name type="scientific">Lucifera butyrica</name>
    <dbReference type="NCBI Taxonomy" id="1351585"/>
    <lineage>
        <taxon>Bacteria</taxon>
        <taxon>Bacillati</taxon>
        <taxon>Bacillota</taxon>
        <taxon>Negativicutes</taxon>
        <taxon>Veillonellales</taxon>
        <taxon>Veillonellaceae</taxon>
        <taxon>Lucifera</taxon>
    </lineage>
</organism>
<gene>
    <name evidence="5" type="ORF">LUCI_2999</name>
</gene>
<dbReference type="OrthoDB" id="6196975at2"/>
<dbReference type="Pfam" id="PF13407">
    <property type="entry name" value="Peripla_BP_4"/>
    <property type="match status" value="1"/>
</dbReference>
<name>A0A498R897_9FIRM</name>
<dbReference type="InterPro" id="IPR025997">
    <property type="entry name" value="SBP_2_dom"/>
</dbReference>
<dbReference type="SUPFAM" id="SSF58104">
    <property type="entry name" value="Methyl-accepting chemotaxis protein (MCP) signaling domain"/>
    <property type="match status" value="1"/>
</dbReference>
<keyword evidence="6" id="KW-1185">Reference proteome</keyword>
<dbReference type="GO" id="GO:0016020">
    <property type="term" value="C:membrane"/>
    <property type="evidence" value="ECO:0007669"/>
    <property type="project" value="InterPro"/>
</dbReference>
<evidence type="ECO:0000313" key="6">
    <source>
        <dbReference type="Proteomes" id="UP000277811"/>
    </source>
</evidence>
<dbReference type="PANTHER" id="PTHR32089:SF112">
    <property type="entry name" value="LYSOZYME-LIKE PROTEIN-RELATED"/>
    <property type="match status" value="1"/>
</dbReference>
<dbReference type="Gene3D" id="1.10.287.950">
    <property type="entry name" value="Methyl-accepting chemotaxis protein"/>
    <property type="match status" value="1"/>
</dbReference>
<feature type="transmembrane region" description="Helical" evidence="3">
    <location>
        <begin position="29"/>
        <end position="46"/>
    </location>
</feature>
<proteinExistence type="predicted"/>
<dbReference type="SMART" id="SM00283">
    <property type="entry name" value="MA"/>
    <property type="match status" value="1"/>
</dbReference>
<dbReference type="Pfam" id="PF00015">
    <property type="entry name" value="MCPsignal"/>
    <property type="match status" value="1"/>
</dbReference>
<dbReference type="Gene3D" id="3.40.50.2300">
    <property type="match status" value="2"/>
</dbReference>
<feature type="transmembrane region" description="Helical" evidence="3">
    <location>
        <begin position="6"/>
        <end position="24"/>
    </location>
</feature>
<evidence type="ECO:0000259" key="4">
    <source>
        <dbReference type="PROSITE" id="PS50111"/>
    </source>
</evidence>
<evidence type="ECO:0000256" key="3">
    <source>
        <dbReference type="SAM" id="Phobius"/>
    </source>
</evidence>
<evidence type="ECO:0000256" key="1">
    <source>
        <dbReference type="ARBA" id="ARBA00023224"/>
    </source>
</evidence>
<accession>A0A498R897</accession>
<keyword evidence="3" id="KW-0812">Transmembrane</keyword>
<sequence length="699" mass="76978">MDNKKVTAVSVMLLLLSLVTIWFVESRQIINIVQSFVVLSFFYMIIKRFVLKLDGNTGINEVTQLIKTGNLRKKLVSTHQQHEDIQYIFNEFILITKKFRKAVKDIAKLANVVSETANDSVELSEGMLTATGAVAKGAEAQAGDTESCLRTISVLSGKFDNVCTAVEKTENKMQLLLNESNSGNVNVQETIQKSKETQTVFLNVIDRVEKLKQSANNVNVIVTTITGIANQTNLLSLNASIEAARAGTSGRGFAIVAEEIRKLSEQSFQSGQQISQIINSIKTEIESTTELIETTGEKIEIQMKFIATVSDAFATITRSVREVAEQQEVVKDNMQELGDMKNILTDAVINIAAVAQQSAATSEESASMSMQLKHAEEILYNLAEKLKDTVSDTELYIKRYDIEEEIEQKTKVALVTASPENNEFQRKMVENAIKTAEKYDYELVVKYPLQSTLEAQLKILKELEMTDINYLLLVAATKEGVADVIDRLLAKGIKTICIDSDAPGSKRLSYIGTDNYGAGKNMGKIIAKHLKGSGNVILSAPNDTSENMKERIRGAREVFSGYPNIRIVASQIGFLDPDEKAMAIEKVIKQQPECDLIAGFNANLFTKAIEKLAPKGHLTGKKIVGFDNTPSNLTAIKAGVLDAILAQRQDIFGEIALNRIYEASRGKTLKDVELLDTYEINKANVSAVTGNYGESLKDA</sequence>
<reference evidence="5 6" key="1">
    <citation type="submission" date="2018-06" db="EMBL/GenBank/DDBJ databases">
        <authorList>
            <person name="Strepis N."/>
        </authorList>
    </citation>
    <scope>NUCLEOTIDE SEQUENCE [LARGE SCALE GENOMIC DNA]</scope>
    <source>
        <strain evidence="5">LUCI</strain>
    </source>
</reference>
<keyword evidence="3" id="KW-1133">Transmembrane helix</keyword>
<protein>
    <recommendedName>
        <fullName evidence="4">Methyl-accepting transducer domain-containing protein</fullName>
    </recommendedName>
</protein>
<dbReference type="EMBL" id="UPPP01000079">
    <property type="protein sequence ID" value="VBB07734.1"/>
    <property type="molecule type" value="Genomic_DNA"/>
</dbReference>
<dbReference type="PROSITE" id="PS50111">
    <property type="entry name" value="CHEMOTAXIS_TRANSDUC_2"/>
    <property type="match status" value="1"/>
</dbReference>
<keyword evidence="3" id="KW-0472">Membrane</keyword>
<dbReference type="PANTHER" id="PTHR32089">
    <property type="entry name" value="METHYL-ACCEPTING CHEMOTAXIS PROTEIN MCPB"/>
    <property type="match status" value="1"/>
</dbReference>
<dbReference type="GO" id="GO:0007165">
    <property type="term" value="P:signal transduction"/>
    <property type="evidence" value="ECO:0007669"/>
    <property type="project" value="UniProtKB-KW"/>
</dbReference>